<name>A0A427YBY1_9TREE</name>
<feature type="domain" description="Ribosomal protein/NADH dehydrogenase" evidence="4">
    <location>
        <begin position="47"/>
        <end position="140"/>
    </location>
</feature>
<gene>
    <name evidence="5" type="ORF">EHS25_002819</name>
</gene>
<keyword evidence="6" id="KW-1185">Reference proteome</keyword>
<evidence type="ECO:0000313" key="6">
    <source>
        <dbReference type="Proteomes" id="UP000279259"/>
    </source>
</evidence>
<reference evidence="5 6" key="1">
    <citation type="submission" date="2018-11" db="EMBL/GenBank/DDBJ databases">
        <title>Genome sequence of Saitozyma podzolica DSM 27192.</title>
        <authorList>
            <person name="Aliyu H."/>
            <person name="Gorte O."/>
            <person name="Ochsenreither K."/>
        </authorList>
    </citation>
    <scope>NUCLEOTIDE SEQUENCE [LARGE SCALE GENOMIC DNA]</scope>
    <source>
        <strain evidence="5 6">DSM 27192</strain>
    </source>
</reference>
<accession>A0A427YBY1</accession>
<proteinExistence type="predicted"/>
<dbReference type="GO" id="GO:0005739">
    <property type="term" value="C:mitochondrion"/>
    <property type="evidence" value="ECO:0007669"/>
    <property type="project" value="UniProtKB-SubCell"/>
</dbReference>
<keyword evidence="2" id="KW-0496">Mitochondrion</keyword>
<comment type="subcellular location">
    <subcellularLocation>
        <location evidence="1">Mitochondrion</location>
    </subcellularLocation>
</comment>
<dbReference type="STRING" id="1890683.A0A427YBY1"/>
<dbReference type="InterPro" id="IPR007741">
    <property type="entry name" value="Ribosomal_mL43/mS25/NADH_DH"/>
</dbReference>
<dbReference type="Proteomes" id="UP000279259">
    <property type="component" value="Unassembled WGS sequence"/>
</dbReference>
<sequence>MSSAASSSSSAIRRLPLRQALETLRSGEGSRVLPPTVRGVTFRFVAKDSEPGPRDFLRTIAPRLAYSNPSLPIRVDRIRDPRTKSKDPKSPDAGAQAWDDGVPSGEMVVELDGQEPRTISLSKLSASAILQELYTATGLASEEGSKPTPIGAELAEAARTVPPETSG</sequence>
<evidence type="ECO:0000256" key="2">
    <source>
        <dbReference type="ARBA" id="ARBA00023128"/>
    </source>
</evidence>
<comment type="caution">
    <text evidence="5">The sequence shown here is derived from an EMBL/GenBank/DDBJ whole genome shotgun (WGS) entry which is preliminary data.</text>
</comment>
<dbReference type="SMART" id="SM00916">
    <property type="entry name" value="L51_S25_CI-B8"/>
    <property type="match status" value="1"/>
</dbReference>
<evidence type="ECO:0000256" key="3">
    <source>
        <dbReference type="SAM" id="MobiDB-lite"/>
    </source>
</evidence>
<evidence type="ECO:0000313" key="5">
    <source>
        <dbReference type="EMBL" id="RSH88592.1"/>
    </source>
</evidence>
<evidence type="ECO:0000256" key="1">
    <source>
        <dbReference type="ARBA" id="ARBA00004173"/>
    </source>
</evidence>
<feature type="region of interest" description="Disordered" evidence="3">
    <location>
        <begin position="75"/>
        <end position="103"/>
    </location>
</feature>
<feature type="compositionally biased region" description="Basic and acidic residues" evidence="3">
    <location>
        <begin position="75"/>
        <end position="90"/>
    </location>
</feature>
<evidence type="ECO:0000259" key="4">
    <source>
        <dbReference type="SMART" id="SM00916"/>
    </source>
</evidence>
<feature type="region of interest" description="Disordered" evidence="3">
    <location>
        <begin position="139"/>
        <end position="167"/>
    </location>
</feature>
<dbReference type="OrthoDB" id="1696305at2759"/>
<organism evidence="5 6">
    <name type="scientific">Saitozyma podzolica</name>
    <dbReference type="NCBI Taxonomy" id="1890683"/>
    <lineage>
        <taxon>Eukaryota</taxon>
        <taxon>Fungi</taxon>
        <taxon>Dikarya</taxon>
        <taxon>Basidiomycota</taxon>
        <taxon>Agaricomycotina</taxon>
        <taxon>Tremellomycetes</taxon>
        <taxon>Tremellales</taxon>
        <taxon>Trimorphomycetaceae</taxon>
        <taxon>Saitozyma</taxon>
    </lineage>
</organism>
<dbReference type="EMBL" id="RSCD01000016">
    <property type="protein sequence ID" value="RSH88592.1"/>
    <property type="molecule type" value="Genomic_DNA"/>
</dbReference>
<protein>
    <recommendedName>
        <fullName evidence="4">Ribosomal protein/NADH dehydrogenase domain-containing protein</fullName>
    </recommendedName>
</protein>
<dbReference type="AlphaFoldDB" id="A0A427YBY1"/>